<name>A0ABV0B4Y1_9SPHN</name>
<evidence type="ECO:0000313" key="2">
    <source>
        <dbReference type="EMBL" id="MEN3745601.1"/>
    </source>
</evidence>
<evidence type="ECO:0000313" key="3">
    <source>
        <dbReference type="Proteomes" id="UP001427805"/>
    </source>
</evidence>
<dbReference type="RefSeq" id="WP_346244613.1">
    <property type="nucleotide sequence ID" value="NZ_JBDIZK010000001.1"/>
</dbReference>
<feature type="chain" id="PRO_5047457446" evidence="1">
    <location>
        <begin position="22"/>
        <end position="111"/>
    </location>
</feature>
<protein>
    <submittedName>
        <fullName evidence="2">Uncharacterized protein</fullName>
    </submittedName>
</protein>
<keyword evidence="1" id="KW-0732">Signal</keyword>
<feature type="signal peptide" evidence="1">
    <location>
        <begin position="1"/>
        <end position="21"/>
    </location>
</feature>
<evidence type="ECO:0000256" key="1">
    <source>
        <dbReference type="SAM" id="SignalP"/>
    </source>
</evidence>
<sequence>MKFVIAAAAAAAFLIPAAASAQTAPAAPSAPAAQAAPVSAAKFNLDTPIETLVADAKANAVLTANLGGDVSKHEHYEMFKTMSLRQVQPMSGGAITEETLGKIEKELAAIK</sequence>
<keyword evidence="3" id="KW-1185">Reference proteome</keyword>
<proteinExistence type="predicted"/>
<dbReference type="EMBL" id="JBDIZK010000001">
    <property type="protein sequence ID" value="MEN3745601.1"/>
    <property type="molecule type" value="Genomic_DNA"/>
</dbReference>
<reference evidence="2 3" key="1">
    <citation type="submission" date="2024-05" db="EMBL/GenBank/DDBJ databases">
        <title>Sphingomonas sp. HF-S3 16S ribosomal RNA gene Genome sequencing and assembly.</title>
        <authorList>
            <person name="Lee H."/>
        </authorList>
    </citation>
    <scope>NUCLEOTIDE SEQUENCE [LARGE SCALE GENOMIC DNA]</scope>
    <source>
        <strain evidence="2 3">HF-S3</strain>
    </source>
</reference>
<gene>
    <name evidence="2" type="ORF">TPR58_00370</name>
</gene>
<comment type="caution">
    <text evidence="2">The sequence shown here is derived from an EMBL/GenBank/DDBJ whole genome shotgun (WGS) entry which is preliminary data.</text>
</comment>
<accession>A0ABV0B4Y1</accession>
<dbReference type="Proteomes" id="UP001427805">
    <property type="component" value="Unassembled WGS sequence"/>
</dbReference>
<organism evidence="2 3">
    <name type="scientific">Sphingomonas rustica</name>
    <dbReference type="NCBI Taxonomy" id="3103142"/>
    <lineage>
        <taxon>Bacteria</taxon>
        <taxon>Pseudomonadati</taxon>
        <taxon>Pseudomonadota</taxon>
        <taxon>Alphaproteobacteria</taxon>
        <taxon>Sphingomonadales</taxon>
        <taxon>Sphingomonadaceae</taxon>
        <taxon>Sphingomonas</taxon>
    </lineage>
</organism>